<dbReference type="Proteomes" id="UP001209570">
    <property type="component" value="Unassembled WGS sequence"/>
</dbReference>
<dbReference type="EMBL" id="JAKCXM010000085">
    <property type="protein sequence ID" value="KAJ0403262.1"/>
    <property type="molecule type" value="Genomic_DNA"/>
</dbReference>
<evidence type="ECO:0000313" key="2">
    <source>
        <dbReference type="EMBL" id="KAJ0403262.1"/>
    </source>
</evidence>
<dbReference type="AlphaFoldDB" id="A0AAD5Q9Z5"/>
<accession>A0AAD5Q9Z5</accession>
<feature type="transmembrane region" description="Helical" evidence="1">
    <location>
        <begin position="16"/>
        <end position="38"/>
    </location>
</feature>
<feature type="transmembrane region" description="Helical" evidence="1">
    <location>
        <begin position="126"/>
        <end position="149"/>
    </location>
</feature>
<feature type="transmembrane region" description="Helical" evidence="1">
    <location>
        <begin position="188"/>
        <end position="209"/>
    </location>
</feature>
<protein>
    <submittedName>
        <fullName evidence="2">Uncharacterized protein</fullName>
    </submittedName>
</protein>
<name>A0AAD5Q9Z5_PYTIN</name>
<proteinExistence type="predicted"/>
<reference evidence="2" key="1">
    <citation type="submission" date="2021-12" db="EMBL/GenBank/DDBJ databases">
        <title>Prjna785345.</title>
        <authorList>
            <person name="Rujirawat T."/>
            <person name="Krajaejun T."/>
        </authorList>
    </citation>
    <scope>NUCLEOTIDE SEQUENCE</scope>
    <source>
        <strain evidence="2">Pi057C3</strain>
    </source>
</reference>
<keyword evidence="1" id="KW-0812">Transmembrane</keyword>
<feature type="transmembrane region" description="Helical" evidence="1">
    <location>
        <begin position="95"/>
        <end position="114"/>
    </location>
</feature>
<evidence type="ECO:0000256" key="1">
    <source>
        <dbReference type="SAM" id="Phobius"/>
    </source>
</evidence>
<evidence type="ECO:0000313" key="3">
    <source>
        <dbReference type="Proteomes" id="UP001209570"/>
    </source>
</evidence>
<keyword evidence="3" id="KW-1185">Reference proteome</keyword>
<comment type="caution">
    <text evidence="2">The sequence shown here is derived from an EMBL/GenBank/DDBJ whole genome shotgun (WGS) entry which is preliminary data.</text>
</comment>
<organism evidence="2 3">
    <name type="scientific">Pythium insidiosum</name>
    <name type="common">Pythiosis disease agent</name>
    <dbReference type="NCBI Taxonomy" id="114742"/>
    <lineage>
        <taxon>Eukaryota</taxon>
        <taxon>Sar</taxon>
        <taxon>Stramenopiles</taxon>
        <taxon>Oomycota</taxon>
        <taxon>Peronosporomycetes</taxon>
        <taxon>Pythiales</taxon>
        <taxon>Pythiaceae</taxon>
        <taxon>Pythium</taxon>
    </lineage>
</organism>
<gene>
    <name evidence="2" type="ORF">P43SY_007566</name>
</gene>
<keyword evidence="1" id="KW-0472">Membrane</keyword>
<keyword evidence="1" id="KW-1133">Transmembrane helix</keyword>
<sequence>MAAANDDWYGATIRSLAVVFISSLAAFAASFAALFLWVRTRFSARQAHELETIDTPELVLIKSHTRLTRALALVGIALQAWLATRVVALTDATRTAGYTLSLFRAVGNLCAYFLGFTTNTHAFFRLAFLVLLVEIVIMDTVAVVSLGMVANCLRSTGLLCGGASSALSLEQLDALRVRDLAALFLNPWLALQVGLLSASIGFCGSRFSSRRLSLSRPRMNVRAALAFYFPDRFGPHAQSFRSKRSTNKRWHP</sequence>
<feature type="transmembrane region" description="Helical" evidence="1">
    <location>
        <begin position="70"/>
        <end position="89"/>
    </location>
</feature>